<evidence type="ECO:0000256" key="1">
    <source>
        <dbReference type="ARBA" id="ARBA00022485"/>
    </source>
</evidence>
<dbReference type="Gene3D" id="1.10.340.30">
    <property type="entry name" value="Hypothetical protein, domain 2"/>
    <property type="match status" value="1"/>
</dbReference>
<dbReference type="CDD" id="cd00056">
    <property type="entry name" value="ENDO3c"/>
    <property type="match status" value="1"/>
</dbReference>
<keyword evidence="1" id="KW-0004">4Fe-4S</keyword>
<organism evidence="6 7">
    <name type="scientific">Capsulimonas corticalis</name>
    <dbReference type="NCBI Taxonomy" id="2219043"/>
    <lineage>
        <taxon>Bacteria</taxon>
        <taxon>Bacillati</taxon>
        <taxon>Armatimonadota</taxon>
        <taxon>Armatimonadia</taxon>
        <taxon>Capsulimonadales</taxon>
        <taxon>Capsulimonadaceae</taxon>
        <taxon>Capsulimonas</taxon>
    </lineage>
</organism>
<keyword evidence="2" id="KW-0479">Metal-binding</keyword>
<name>A0A9N7Q9M0_9BACT</name>
<dbReference type="SUPFAM" id="SSF48150">
    <property type="entry name" value="DNA-glycosylase"/>
    <property type="match status" value="1"/>
</dbReference>
<reference evidence="6 7" key="1">
    <citation type="journal article" date="2019" name="Int. J. Syst. Evol. Microbiol.">
        <title>Capsulimonas corticalis gen. nov., sp. nov., an aerobic capsulated bacterium, of a novel bacterial order, Capsulimonadales ord. nov., of the class Armatimonadia of the phylum Armatimonadetes.</title>
        <authorList>
            <person name="Li J."/>
            <person name="Kudo C."/>
            <person name="Tonouchi A."/>
        </authorList>
    </citation>
    <scope>NUCLEOTIDE SEQUENCE [LARGE SCALE GENOMIC DNA]</scope>
    <source>
        <strain evidence="6 7">AX-7</strain>
    </source>
</reference>
<feature type="domain" description="HhH-GPD" evidence="5">
    <location>
        <begin position="48"/>
        <end position="211"/>
    </location>
</feature>
<accession>A0A9N7Q9M0</accession>
<dbReference type="Proteomes" id="UP000287394">
    <property type="component" value="Chromosome"/>
</dbReference>
<dbReference type="InterPro" id="IPR023170">
    <property type="entry name" value="HhH_base_excis_C"/>
</dbReference>
<evidence type="ECO:0000313" key="6">
    <source>
        <dbReference type="EMBL" id="BDI29360.1"/>
    </source>
</evidence>
<dbReference type="GO" id="GO:0003824">
    <property type="term" value="F:catalytic activity"/>
    <property type="evidence" value="ECO:0007669"/>
    <property type="project" value="InterPro"/>
</dbReference>
<dbReference type="EMBL" id="AP025739">
    <property type="protein sequence ID" value="BDI29360.1"/>
    <property type="molecule type" value="Genomic_DNA"/>
</dbReference>
<dbReference type="PANTHER" id="PTHR10359:SF19">
    <property type="entry name" value="DNA REPAIR GLYCOSYLASE MJ1434-RELATED"/>
    <property type="match status" value="1"/>
</dbReference>
<dbReference type="PIRSF" id="PIRSF001435">
    <property type="entry name" value="Nth"/>
    <property type="match status" value="1"/>
</dbReference>
<keyword evidence="4" id="KW-0411">Iron-sulfur</keyword>
<dbReference type="PANTHER" id="PTHR10359">
    <property type="entry name" value="A/G-SPECIFIC ADENINE GLYCOSYLASE/ENDONUCLEASE III"/>
    <property type="match status" value="1"/>
</dbReference>
<gene>
    <name evidence="6" type="ORF">CCAX7_14110</name>
</gene>
<evidence type="ECO:0000256" key="2">
    <source>
        <dbReference type="ARBA" id="ARBA00022723"/>
    </source>
</evidence>
<sequence length="267" mass="30595">MGSHKSLYGLPVSAKLQEIYRRLLKLHRTNVDDVISLTPLEMLVLAILSQRTTDPIAQQAFENLRRMFPDWSALCDAPISSIERAIHDTTWPDKKAKFLQRAFQHIRGWRRGALNLDHLFEMSDTDASAWLDRLPGVGIKTSACVLLFSTLRRAVLPVDTGHRRIMTRLGMLGPSISSDRAHPILQSLLPRDWTPREIEAFHNVIKKHAQTYCDAKQPRCAGCALRDLCRHAQTCFQPEHEEEKRHTAVKRRSSTQPNPLQMCMLYE</sequence>
<dbReference type="AlphaFoldDB" id="A0A9N7Q9M0"/>
<dbReference type="GO" id="GO:0006284">
    <property type="term" value="P:base-excision repair"/>
    <property type="evidence" value="ECO:0007669"/>
    <property type="project" value="InterPro"/>
</dbReference>
<evidence type="ECO:0000256" key="4">
    <source>
        <dbReference type="ARBA" id="ARBA00023014"/>
    </source>
</evidence>
<dbReference type="KEGG" id="ccot:CCAX7_14110"/>
<dbReference type="InterPro" id="IPR011257">
    <property type="entry name" value="DNA_glycosylase"/>
</dbReference>
<dbReference type="GO" id="GO:0046872">
    <property type="term" value="F:metal ion binding"/>
    <property type="evidence" value="ECO:0007669"/>
    <property type="project" value="UniProtKB-KW"/>
</dbReference>
<dbReference type="RefSeq" id="WP_165864692.1">
    <property type="nucleotide sequence ID" value="NZ_AP025739.1"/>
</dbReference>
<keyword evidence="3" id="KW-0408">Iron</keyword>
<protein>
    <recommendedName>
        <fullName evidence="5">HhH-GPD domain-containing protein</fullName>
    </recommendedName>
</protein>
<keyword evidence="7" id="KW-1185">Reference proteome</keyword>
<dbReference type="Gene3D" id="1.10.1670.10">
    <property type="entry name" value="Helix-hairpin-Helix base-excision DNA repair enzymes (C-terminal)"/>
    <property type="match status" value="1"/>
</dbReference>
<dbReference type="Pfam" id="PF00730">
    <property type="entry name" value="HhH-GPD"/>
    <property type="match status" value="1"/>
</dbReference>
<dbReference type="SMART" id="SM00478">
    <property type="entry name" value="ENDO3c"/>
    <property type="match status" value="1"/>
</dbReference>
<evidence type="ECO:0000313" key="7">
    <source>
        <dbReference type="Proteomes" id="UP000287394"/>
    </source>
</evidence>
<dbReference type="InterPro" id="IPR003265">
    <property type="entry name" value="HhH-GPD_domain"/>
</dbReference>
<dbReference type="GO" id="GO:0051539">
    <property type="term" value="F:4 iron, 4 sulfur cluster binding"/>
    <property type="evidence" value="ECO:0007669"/>
    <property type="project" value="UniProtKB-KW"/>
</dbReference>
<proteinExistence type="predicted"/>
<evidence type="ECO:0000256" key="3">
    <source>
        <dbReference type="ARBA" id="ARBA00023004"/>
    </source>
</evidence>
<evidence type="ECO:0000259" key="5">
    <source>
        <dbReference type="SMART" id="SM00478"/>
    </source>
</evidence>